<name>A0ABV8VHP3_9NOCA</name>
<evidence type="ECO:0000313" key="2">
    <source>
        <dbReference type="Proteomes" id="UP001595844"/>
    </source>
</evidence>
<dbReference type="EMBL" id="JBHSDL010000014">
    <property type="protein sequence ID" value="MFC4375555.1"/>
    <property type="molecule type" value="Genomic_DNA"/>
</dbReference>
<proteinExistence type="predicted"/>
<dbReference type="Proteomes" id="UP001595844">
    <property type="component" value="Unassembled WGS sequence"/>
</dbReference>
<protein>
    <submittedName>
        <fullName evidence="1">Uncharacterized protein</fullName>
    </submittedName>
</protein>
<comment type="caution">
    <text evidence="1">The sequence shown here is derived from an EMBL/GenBank/DDBJ whole genome shotgun (WGS) entry which is preliminary data.</text>
</comment>
<organism evidence="1 2">
    <name type="scientific">Nocardia halotolerans</name>
    <dbReference type="NCBI Taxonomy" id="1755878"/>
    <lineage>
        <taxon>Bacteria</taxon>
        <taxon>Bacillati</taxon>
        <taxon>Actinomycetota</taxon>
        <taxon>Actinomycetes</taxon>
        <taxon>Mycobacteriales</taxon>
        <taxon>Nocardiaceae</taxon>
        <taxon>Nocardia</taxon>
    </lineage>
</organism>
<reference evidence="2" key="1">
    <citation type="journal article" date="2019" name="Int. J. Syst. Evol. Microbiol.">
        <title>The Global Catalogue of Microorganisms (GCM) 10K type strain sequencing project: providing services to taxonomists for standard genome sequencing and annotation.</title>
        <authorList>
            <consortium name="The Broad Institute Genomics Platform"/>
            <consortium name="The Broad Institute Genome Sequencing Center for Infectious Disease"/>
            <person name="Wu L."/>
            <person name="Ma J."/>
        </authorList>
    </citation>
    <scope>NUCLEOTIDE SEQUENCE [LARGE SCALE GENOMIC DNA]</scope>
    <source>
        <strain evidence="2">IBRC-M 10490</strain>
    </source>
</reference>
<sequence>MRYTAADFAALGASLGVAYGIGPTRAEAGRQAFDRLAENQPEAISAP</sequence>
<gene>
    <name evidence="1" type="ORF">ACFO5K_15750</name>
</gene>
<accession>A0ABV8VHP3</accession>
<dbReference type="RefSeq" id="WP_378562455.1">
    <property type="nucleotide sequence ID" value="NZ_JBHSDL010000014.1"/>
</dbReference>
<keyword evidence="2" id="KW-1185">Reference proteome</keyword>
<evidence type="ECO:0000313" key="1">
    <source>
        <dbReference type="EMBL" id="MFC4375555.1"/>
    </source>
</evidence>